<dbReference type="InterPro" id="IPR043129">
    <property type="entry name" value="ATPase_NBD"/>
</dbReference>
<dbReference type="STRING" id="224324.aq_891"/>
<dbReference type="HOGENOM" id="CLU_025908_1_2_0"/>
<dbReference type="InParanoid" id="O67040"/>
<dbReference type="PDB" id="2J4R">
    <property type="method" value="X-ray"/>
    <property type="resolution" value="2.71 A"/>
    <property type="chains" value="A/B=7-310"/>
</dbReference>
<evidence type="ECO:0000259" key="2">
    <source>
        <dbReference type="Pfam" id="PF02541"/>
    </source>
</evidence>
<feature type="binding site" evidence="5">
    <location>
        <position position="148"/>
    </location>
    <ligand>
        <name>Ca(2+)</name>
        <dbReference type="ChEBI" id="CHEBI:29108"/>
    </ligand>
</feature>
<dbReference type="PDBsum" id="1T6D"/>
<dbReference type="PANTHER" id="PTHR30005">
    <property type="entry name" value="EXOPOLYPHOSPHATASE"/>
    <property type="match status" value="1"/>
</dbReference>
<keyword evidence="5" id="KW-0479">Metal-binding</keyword>
<dbReference type="FunCoup" id="O67040">
    <property type="interactions" value="264"/>
</dbReference>
<feature type="domain" description="Ppx/GppA phosphatase N-terminal" evidence="2">
    <location>
        <begin position="24"/>
        <end position="309"/>
    </location>
</feature>
<dbReference type="PDB" id="1T6C">
    <property type="method" value="X-ray"/>
    <property type="resolution" value="1.53 A"/>
    <property type="chains" value="A=1-312"/>
</dbReference>
<dbReference type="CDD" id="cd24118">
    <property type="entry name" value="ASKHA_NBD_AaPPX-GppA-like"/>
    <property type="match status" value="1"/>
</dbReference>
<dbReference type="EvolutionaryTrace" id="O67040"/>
<dbReference type="PDBsum" id="2J4R"/>
<proteinExistence type="evidence at protein level"/>
<evidence type="ECO:0007829" key="7">
    <source>
        <dbReference type="PDB" id="2J4R"/>
    </source>
</evidence>
<dbReference type="AlphaFoldDB" id="O67040"/>
<dbReference type="Proteomes" id="UP000000798">
    <property type="component" value="Chromosome"/>
</dbReference>
<feature type="binding site" evidence="5">
    <location>
        <position position="143"/>
    </location>
    <ligand>
        <name>Ca(2+)</name>
        <dbReference type="ChEBI" id="CHEBI:29108"/>
    </ligand>
</feature>
<organism evidence="3 4">
    <name type="scientific">Aquifex aeolicus (strain VF5)</name>
    <dbReference type="NCBI Taxonomy" id="224324"/>
    <lineage>
        <taxon>Bacteria</taxon>
        <taxon>Pseudomonadati</taxon>
        <taxon>Aquificota</taxon>
        <taxon>Aquificia</taxon>
        <taxon>Aquificales</taxon>
        <taxon>Aquificaceae</taxon>
        <taxon>Aquifex</taxon>
    </lineage>
</organism>
<evidence type="ECO:0000313" key="4">
    <source>
        <dbReference type="Proteomes" id="UP000000798"/>
    </source>
</evidence>
<dbReference type="SUPFAM" id="SSF53067">
    <property type="entry name" value="Actin-like ATPase domain"/>
    <property type="match status" value="2"/>
</dbReference>
<dbReference type="EMBL" id="AE000657">
    <property type="protein sequence ID" value="AAC06997.1"/>
    <property type="molecule type" value="Genomic_DNA"/>
</dbReference>
<dbReference type="PANTHER" id="PTHR30005:SF0">
    <property type="entry name" value="RETROGRADE REGULATION PROTEIN 2"/>
    <property type="match status" value="1"/>
</dbReference>
<dbReference type="PDB" id="1T6D">
    <property type="method" value="X-ray"/>
    <property type="resolution" value="2.15 A"/>
    <property type="chains" value="A/B=1-312"/>
</dbReference>
<dbReference type="InterPro" id="IPR050273">
    <property type="entry name" value="GppA/Ppx_hydrolase"/>
</dbReference>
<sequence>MSLDNKPIMRVASIDIGSYSVRLTIAQIKDGKLSIILERGRITSLGTKVKETGRLQEDRIEETIQVLKEYKKLIDEFKVERVKAVATEAIRRAKNAEEFLERVKREVGLVVEVITPEQEGRYAYLAVAYSLKPEGEVCVVDQGGGSTEYVFGKGYKVREVISLPIGIVNLTETFFKQDPPTEEEVKRFFEFLEKELSKVKKPVDTIVGLGGTITTLAALEYNVYPYDPQKVHGKVLTYGQIKKWFDTFKEIPSEERSKRFRQVEDRRAKVILAGIGIFLKTLEIFEKDCLIVSDWGLREGVLVSEVLKENHS</sequence>
<evidence type="ECO:0007829" key="5">
    <source>
        <dbReference type="PDB" id="1T6C"/>
    </source>
</evidence>
<reference evidence="7" key="3">
    <citation type="journal article" date="2008" name="J. Mol. Biol.">
        <title>Structure of the PPX/GPPA phosphatase from Aquifex aeolicus in complex with the alarmone ppGpp.</title>
        <authorList>
            <person name="Kristensen O."/>
            <person name="Ross B."/>
            <person name="Gajhede M."/>
        </authorList>
    </citation>
    <scope>X-RAY CRYSTALLOGRAPHY (2.71 ANGSTROMS) OF 7-310</scope>
</reference>
<evidence type="ECO:0000256" key="1">
    <source>
        <dbReference type="SAM" id="Coils"/>
    </source>
</evidence>
<dbReference type="SMR" id="O67040"/>
<dbReference type="OrthoDB" id="9807195at2"/>
<dbReference type="PIR" id="E70376">
    <property type="entry name" value="E70376"/>
</dbReference>
<feature type="modified residue" description="Cysteine sulfenic acid (-SOH)" evidence="6">
    <location>
        <position position="289"/>
    </location>
</feature>
<accession>O67040</accession>
<evidence type="ECO:0007829" key="6">
    <source>
        <dbReference type="PDB" id="1T6D"/>
    </source>
</evidence>
<reference evidence="5 6" key="2">
    <citation type="journal article" date="2004" name="Biochemistry">
        <title>Structural characterization of the stringent response related exopolyphosphatase/guanosine pentaphosphate phosphohydrolase protein family.</title>
        <authorList>
            <person name="Kristensen O."/>
            <person name="Laurberg M."/>
            <person name="Liljas A."/>
            <person name="Kastrup J.S."/>
            <person name="Gajhede M."/>
        </authorList>
    </citation>
    <scope>X-RAY CRYSTALLOGRAPHY (1.53 ANGSTROMS) IN COMPLEX WITH CA(2+)</scope>
    <scope>CYSTEINE SULFENIC ACID (-SOH) AT CYS-289</scope>
</reference>
<dbReference type="GO" id="GO:0046872">
    <property type="term" value="F:metal ion binding"/>
    <property type="evidence" value="ECO:0007669"/>
    <property type="project" value="UniProtKB-KW"/>
</dbReference>
<dbReference type="DrugBank" id="DB03382">
    <property type="generic name" value="S-oxy-L-cysteine"/>
</dbReference>
<keyword evidence="5 6" id="KW-0002">3D-structure</keyword>
<dbReference type="Pfam" id="PF02541">
    <property type="entry name" value="Ppx-GppA"/>
    <property type="match status" value="1"/>
</dbReference>
<name>O67040_AQUAE</name>
<feature type="coiled-coil region" evidence="1">
    <location>
        <begin position="60"/>
        <end position="106"/>
    </location>
</feature>
<dbReference type="eggNOG" id="COG0248">
    <property type="taxonomic scope" value="Bacteria"/>
</dbReference>
<keyword evidence="1" id="KW-0175">Coiled coil</keyword>
<keyword evidence="5" id="KW-0106">Calcium</keyword>
<reference evidence="3 4" key="1">
    <citation type="journal article" date="1998" name="Nature">
        <title>The complete genome of the hyperthermophilic bacterium Aquifex aeolicus.</title>
        <authorList>
            <person name="Deckert G."/>
            <person name="Warren P.V."/>
            <person name="Gaasterland T."/>
            <person name="Young W.G."/>
            <person name="Lenox A.L."/>
            <person name="Graham D.E."/>
            <person name="Overbeek R."/>
            <person name="Snead M.A."/>
            <person name="Keller M."/>
            <person name="Aujay M."/>
            <person name="Huber R."/>
            <person name="Feldman R.A."/>
            <person name="Short J.M."/>
            <person name="Olson G.J."/>
            <person name="Swanson R.V."/>
        </authorList>
    </citation>
    <scope>NUCLEOTIDE SEQUENCE [LARGE SCALE GENOMIC DNA]</scope>
    <source>
        <strain evidence="3 4">VF5</strain>
    </source>
</reference>
<gene>
    <name evidence="3" type="primary">ppx</name>
    <name evidence="3" type="ordered locus">aq_891</name>
</gene>
<dbReference type="KEGG" id="aae:aq_891"/>
<protein>
    <submittedName>
        <fullName evidence="3">Exopolyphosphatase</fullName>
    </submittedName>
</protein>
<evidence type="ECO:0000313" key="3">
    <source>
        <dbReference type="EMBL" id="AAC06997.1"/>
    </source>
</evidence>
<dbReference type="PDBsum" id="1T6C"/>
<dbReference type="Gene3D" id="3.30.420.40">
    <property type="match status" value="1"/>
</dbReference>
<dbReference type="InterPro" id="IPR003695">
    <property type="entry name" value="Ppx_GppA_N"/>
</dbReference>
<feature type="binding site" evidence="5">
    <location>
        <position position="146"/>
    </location>
    <ligand>
        <name>Ca(2+)</name>
        <dbReference type="ChEBI" id="CHEBI:29108"/>
    </ligand>
</feature>
<dbReference type="Gene3D" id="3.30.420.150">
    <property type="entry name" value="Exopolyphosphatase. Domain 2"/>
    <property type="match status" value="1"/>
</dbReference>
<dbReference type="GO" id="GO:0016462">
    <property type="term" value="F:pyrophosphatase activity"/>
    <property type="evidence" value="ECO:0000318"/>
    <property type="project" value="GO_Central"/>
</dbReference>
<dbReference type="EnsemblBacteria" id="AAC06997">
    <property type="protein sequence ID" value="AAC06997"/>
    <property type="gene ID" value="aq_891"/>
</dbReference>
<keyword evidence="4" id="KW-1185">Reference proteome</keyword>